<dbReference type="AlphaFoldDB" id="A0A832GYH2"/>
<dbReference type="EMBL" id="DSRD01000079">
    <property type="protein sequence ID" value="HGW92895.1"/>
    <property type="molecule type" value="Genomic_DNA"/>
</dbReference>
<comment type="caution">
    <text evidence="1">The sequence shown here is derived from an EMBL/GenBank/DDBJ whole genome shotgun (WGS) entry which is preliminary data.</text>
</comment>
<evidence type="ECO:0000313" key="1">
    <source>
        <dbReference type="EMBL" id="HGW92895.1"/>
    </source>
</evidence>
<name>A0A832GYH2_9CYAN</name>
<organism evidence="1">
    <name type="scientific">Oscillatoriales cyanobacterium SpSt-402</name>
    <dbReference type="NCBI Taxonomy" id="2282168"/>
    <lineage>
        <taxon>Bacteria</taxon>
        <taxon>Bacillati</taxon>
        <taxon>Cyanobacteriota</taxon>
        <taxon>Cyanophyceae</taxon>
        <taxon>Oscillatoriophycideae</taxon>
        <taxon>Oscillatoriales</taxon>
    </lineage>
</organism>
<gene>
    <name evidence="1" type="ORF">ENR47_01225</name>
</gene>
<protein>
    <submittedName>
        <fullName evidence="1">Uncharacterized protein</fullName>
    </submittedName>
</protein>
<reference evidence="1" key="1">
    <citation type="journal article" date="2020" name="mSystems">
        <title>Genome- and Community-Level Interaction Insights into Carbon Utilization and Element Cycling Functions of Hydrothermarchaeota in Hydrothermal Sediment.</title>
        <authorList>
            <person name="Zhou Z."/>
            <person name="Liu Y."/>
            <person name="Xu W."/>
            <person name="Pan J."/>
            <person name="Luo Z.H."/>
            <person name="Li M."/>
        </authorList>
    </citation>
    <scope>NUCLEOTIDE SEQUENCE [LARGE SCALE GENOMIC DNA]</scope>
    <source>
        <strain evidence="1">SpSt-402</strain>
    </source>
</reference>
<accession>A0A832GYH2</accession>
<proteinExistence type="predicted"/>
<sequence length="72" mass="7752">MVIDDSKNLSKQIAEEDCFSRGKADALMGYSKCPPETDPEQASQYDLGYGEGSIQHAVTQITTPSDAAIAQK</sequence>